<evidence type="ECO:0000259" key="2">
    <source>
        <dbReference type="PROSITE" id="PS51722"/>
    </source>
</evidence>
<dbReference type="GO" id="GO:0003746">
    <property type="term" value="F:translation elongation factor activity"/>
    <property type="evidence" value="ECO:0007669"/>
    <property type="project" value="TreeGrafter"/>
</dbReference>
<keyword evidence="1" id="KW-1133">Transmembrane helix</keyword>
<dbReference type="AlphaFoldDB" id="A0A5J5BZM0"/>
<accession>A0A5J5BZM0</accession>
<reference evidence="3 4" key="1">
    <citation type="submission" date="2019-09" db="EMBL/GenBank/DDBJ databases">
        <title>A chromosome-level genome assembly of the Chinese tupelo Nyssa sinensis.</title>
        <authorList>
            <person name="Yang X."/>
            <person name="Kang M."/>
            <person name="Yang Y."/>
            <person name="Xiong H."/>
            <person name="Wang M."/>
            <person name="Zhang Z."/>
            <person name="Wang Z."/>
            <person name="Wu H."/>
            <person name="Ma T."/>
            <person name="Liu J."/>
            <person name="Xi Z."/>
        </authorList>
    </citation>
    <scope>NUCLEOTIDE SEQUENCE [LARGE SCALE GENOMIC DNA]</scope>
    <source>
        <strain evidence="3">J267</strain>
        <tissue evidence="3">Leaf</tissue>
    </source>
</reference>
<feature type="transmembrane region" description="Helical" evidence="1">
    <location>
        <begin position="312"/>
        <end position="333"/>
    </location>
</feature>
<dbReference type="OrthoDB" id="2067at2759"/>
<keyword evidence="1" id="KW-0472">Membrane</keyword>
<dbReference type="GO" id="GO:0005525">
    <property type="term" value="F:GTP binding"/>
    <property type="evidence" value="ECO:0007669"/>
    <property type="project" value="InterPro"/>
</dbReference>
<keyword evidence="4" id="KW-1185">Reference proteome</keyword>
<sequence>MKCELDLMALKLLIPASVIDHVAWCCHSSSWLLLKIRVPSINRMMVMNQKSVLSRVMANPPRRTTVAQMNPRVPRPVAAFSNTASRRAKRVSFFSGARTGGRVGETEFVIATVSLLNTALRLKDGGTCTGGCSETWDGLNLQMDTSFGRLCAACDPFLEKDSAEKSDRDNARKPHVNVGTIRHVDHGKTTLTAAITKVLAEEGKIKAVAFDEIDKAPEEKKRGITIATAHVKYETAKRHYAHVDCPGHADYVKNMITGAAQMDGGILVVSAPDGPMPQTRNIFCLLARLAYLLWCVFSTKLMLNWLKWNSVLHFDILPMLALILVLIFLLALVMS</sequence>
<dbReference type="FunFam" id="3.40.50.300:FF:003771">
    <property type="entry name" value="Uncharacterized protein"/>
    <property type="match status" value="1"/>
</dbReference>
<dbReference type="PROSITE" id="PS00301">
    <property type="entry name" value="G_TR_1"/>
    <property type="match status" value="1"/>
</dbReference>
<keyword evidence="1" id="KW-0812">Transmembrane</keyword>
<dbReference type="InterPro" id="IPR027417">
    <property type="entry name" value="P-loop_NTPase"/>
</dbReference>
<evidence type="ECO:0000313" key="3">
    <source>
        <dbReference type="EMBL" id="KAA8548565.1"/>
    </source>
</evidence>
<dbReference type="GO" id="GO:0003924">
    <property type="term" value="F:GTPase activity"/>
    <property type="evidence" value="ECO:0007669"/>
    <property type="project" value="InterPro"/>
</dbReference>
<dbReference type="Pfam" id="PF00009">
    <property type="entry name" value="GTP_EFTU"/>
    <property type="match status" value="1"/>
</dbReference>
<name>A0A5J5BZM0_9ASTE</name>
<dbReference type="InterPro" id="IPR000795">
    <property type="entry name" value="T_Tr_GTP-bd_dom"/>
</dbReference>
<evidence type="ECO:0000256" key="1">
    <source>
        <dbReference type="SAM" id="Phobius"/>
    </source>
</evidence>
<dbReference type="PANTHER" id="PTHR43721">
    <property type="entry name" value="ELONGATION FACTOR TU-RELATED"/>
    <property type="match status" value="1"/>
</dbReference>
<dbReference type="GO" id="GO:0070125">
    <property type="term" value="P:mitochondrial translational elongation"/>
    <property type="evidence" value="ECO:0007669"/>
    <property type="project" value="TreeGrafter"/>
</dbReference>
<dbReference type="PRINTS" id="PR00315">
    <property type="entry name" value="ELONGATNFCT"/>
</dbReference>
<proteinExistence type="predicted"/>
<dbReference type="Proteomes" id="UP000325577">
    <property type="component" value="Linkage Group LG0"/>
</dbReference>
<gene>
    <name evidence="3" type="ORF">F0562_000168</name>
</gene>
<evidence type="ECO:0000313" key="4">
    <source>
        <dbReference type="Proteomes" id="UP000325577"/>
    </source>
</evidence>
<dbReference type="SUPFAM" id="SSF52540">
    <property type="entry name" value="P-loop containing nucleoside triphosphate hydrolases"/>
    <property type="match status" value="1"/>
</dbReference>
<dbReference type="PANTHER" id="PTHR43721:SF22">
    <property type="entry name" value="ELONGATION FACTOR TU, MITOCHONDRIAL"/>
    <property type="match status" value="1"/>
</dbReference>
<organism evidence="3 4">
    <name type="scientific">Nyssa sinensis</name>
    <dbReference type="NCBI Taxonomy" id="561372"/>
    <lineage>
        <taxon>Eukaryota</taxon>
        <taxon>Viridiplantae</taxon>
        <taxon>Streptophyta</taxon>
        <taxon>Embryophyta</taxon>
        <taxon>Tracheophyta</taxon>
        <taxon>Spermatophyta</taxon>
        <taxon>Magnoliopsida</taxon>
        <taxon>eudicotyledons</taxon>
        <taxon>Gunneridae</taxon>
        <taxon>Pentapetalae</taxon>
        <taxon>asterids</taxon>
        <taxon>Cornales</taxon>
        <taxon>Nyssaceae</taxon>
        <taxon>Nyssa</taxon>
    </lineage>
</organism>
<dbReference type="GO" id="GO:0005739">
    <property type="term" value="C:mitochondrion"/>
    <property type="evidence" value="ECO:0007669"/>
    <property type="project" value="TreeGrafter"/>
</dbReference>
<dbReference type="InterPro" id="IPR031157">
    <property type="entry name" value="G_TR_CS"/>
</dbReference>
<feature type="domain" description="Tr-type G" evidence="2">
    <location>
        <begin position="173"/>
        <end position="335"/>
    </location>
</feature>
<dbReference type="PROSITE" id="PS51722">
    <property type="entry name" value="G_TR_2"/>
    <property type="match status" value="1"/>
</dbReference>
<dbReference type="Gene3D" id="3.40.50.300">
    <property type="entry name" value="P-loop containing nucleotide triphosphate hydrolases"/>
    <property type="match status" value="1"/>
</dbReference>
<dbReference type="EMBL" id="CM018031">
    <property type="protein sequence ID" value="KAA8548565.1"/>
    <property type="molecule type" value="Genomic_DNA"/>
</dbReference>
<protein>
    <recommendedName>
        <fullName evidence="2">Tr-type G domain-containing protein</fullName>
    </recommendedName>
</protein>
<dbReference type="InterPro" id="IPR050055">
    <property type="entry name" value="EF-Tu_GTPase"/>
</dbReference>